<dbReference type="PIRSF" id="PIRSF006648">
    <property type="entry name" value="DrrB"/>
    <property type="match status" value="1"/>
</dbReference>
<name>A0ABP5SSW7_9ACTN</name>
<evidence type="ECO:0000313" key="9">
    <source>
        <dbReference type="Proteomes" id="UP001501444"/>
    </source>
</evidence>
<dbReference type="EMBL" id="BAAARV010000017">
    <property type="protein sequence ID" value="GAA2338009.1"/>
    <property type="molecule type" value="Genomic_DNA"/>
</dbReference>
<evidence type="ECO:0000256" key="1">
    <source>
        <dbReference type="ARBA" id="ARBA00004141"/>
    </source>
</evidence>
<evidence type="ECO:0000256" key="6">
    <source>
        <dbReference type="RuleBase" id="RU361157"/>
    </source>
</evidence>
<dbReference type="Pfam" id="PF01061">
    <property type="entry name" value="ABC2_membrane"/>
    <property type="match status" value="1"/>
</dbReference>
<dbReference type="PANTHER" id="PTHR43229:SF2">
    <property type="entry name" value="NODULATION PROTEIN J"/>
    <property type="match status" value="1"/>
</dbReference>
<feature type="domain" description="ABC transmembrane type-2" evidence="7">
    <location>
        <begin position="40"/>
        <end position="268"/>
    </location>
</feature>
<keyword evidence="9" id="KW-1185">Reference proteome</keyword>
<protein>
    <recommendedName>
        <fullName evidence="6">Transport permease protein</fullName>
    </recommendedName>
</protein>
<dbReference type="InterPro" id="IPR047817">
    <property type="entry name" value="ABC2_TM_bact-type"/>
</dbReference>
<dbReference type="Proteomes" id="UP001501444">
    <property type="component" value="Unassembled WGS sequence"/>
</dbReference>
<dbReference type="RefSeq" id="WP_344611945.1">
    <property type="nucleotide sequence ID" value="NZ_BAAARV010000017.1"/>
</dbReference>
<evidence type="ECO:0000256" key="5">
    <source>
        <dbReference type="ARBA" id="ARBA00023251"/>
    </source>
</evidence>
<evidence type="ECO:0000256" key="4">
    <source>
        <dbReference type="ARBA" id="ARBA00023136"/>
    </source>
</evidence>
<evidence type="ECO:0000256" key="2">
    <source>
        <dbReference type="ARBA" id="ARBA00022692"/>
    </source>
</evidence>
<keyword evidence="2 6" id="KW-0812">Transmembrane</keyword>
<comment type="subcellular location">
    <subcellularLocation>
        <location evidence="6">Cell membrane</location>
        <topology evidence="6">Multi-pass membrane protein</topology>
    </subcellularLocation>
    <subcellularLocation>
        <location evidence="1">Membrane</location>
        <topology evidence="1">Multi-pass membrane protein</topology>
    </subcellularLocation>
</comment>
<feature type="transmembrane region" description="Helical" evidence="6">
    <location>
        <begin position="72"/>
        <end position="95"/>
    </location>
</feature>
<keyword evidence="6" id="KW-1003">Cell membrane</keyword>
<sequence>MSTIALHRPAAKPAAKPFKLIRHSLELTKRSLIKTWRTPEALIDVTVQPGLFMIIFVYIFGGAVSGSTHSYLQFLMPGILAQTIAMGAISIGVNLNTDIEKGIFDRFRSLPIPRAAPLIGAVFGDVVRYVLVSISTFAFAYAMGFRIGSDPLHAVAGCLLAVLFGLCLSWAPVFLGMIVRTSGAVQGIGFLAVLPLTFASNVFVGVGTLPGWMQGFVRNNPLSHLVEAMRGLFLGTPGYLPHVWWTLGWCAALVAVFMPLALAAYRRKV</sequence>
<proteinExistence type="inferred from homology"/>
<reference evidence="9" key="1">
    <citation type="journal article" date="2019" name="Int. J. Syst. Evol. Microbiol.">
        <title>The Global Catalogue of Microorganisms (GCM) 10K type strain sequencing project: providing services to taxonomists for standard genome sequencing and annotation.</title>
        <authorList>
            <consortium name="The Broad Institute Genomics Platform"/>
            <consortium name="The Broad Institute Genome Sequencing Center for Infectious Disease"/>
            <person name="Wu L."/>
            <person name="Ma J."/>
        </authorList>
    </citation>
    <scope>NUCLEOTIDE SEQUENCE [LARGE SCALE GENOMIC DNA]</scope>
    <source>
        <strain evidence="9">JCM 3272</strain>
    </source>
</reference>
<comment type="caution">
    <text evidence="8">The sequence shown here is derived from an EMBL/GenBank/DDBJ whole genome shotgun (WGS) entry which is preliminary data.</text>
</comment>
<keyword evidence="3 6" id="KW-1133">Transmembrane helix</keyword>
<evidence type="ECO:0000259" key="7">
    <source>
        <dbReference type="PROSITE" id="PS51012"/>
    </source>
</evidence>
<accession>A0ABP5SSW7</accession>
<organism evidence="8 9">
    <name type="scientific">Dactylosporangium salmoneum</name>
    <dbReference type="NCBI Taxonomy" id="53361"/>
    <lineage>
        <taxon>Bacteria</taxon>
        <taxon>Bacillati</taxon>
        <taxon>Actinomycetota</taxon>
        <taxon>Actinomycetes</taxon>
        <taxon>Micromonosporales</taxon>
        <taxon>Micromonosporaceae</taxon>
        <taxon>Dactylosporangium</taxon>
    </lineage>
</organism>
<dbReference type="InterPro" id="IPR000412">
    <property type="entry name" value="ABC_2_transport"/>
</dbReference>
<dbReference type="InterPro" id="IPR013525">
    <property type="entry name" value="ABC2_TM"/>
</dbReference>
<feature type="transmembrane region" description="Helical" evidence="6">
    <location>
        <begin position="116"/>
        <end position="142"/>
    </location>
</feature>
<feature type="transmembrane region" description="Helical" evidence="6">
    <location>
        <begin position="154"/>
        <end position="178"/>
    </location>
</feature>
<dbReference type="InterPro" id="IPR051784">
    <property type="entry name" value="Nod_factor_ABC_transporter"/>
</dbReference>
<dbReference type="PANTHER" id="PTHR43229">
    <property type="entry name" value="NODULATION PROTEIN J"/>
    <property type="match status" value="1"/>
</dbReference>
<feature type="transmembrane region" description="Helical" evidence="6">
    <location>
        <begin position="243"/>
        <end position="265"/>
    </location>
</feature>
<comment type="similarity">
    <text evidence="6">Belongs to the ABC-2 integral membrane protein family.</text>
</comment>
<keyword evidence="6" id="KW-0813">Transport</keyword>
<keyword evidence="4 6" id="KW-0472">Membrane</keyword>
<evidence type="ECO:0000313" key="8">
    <source>
        <dbReference type="EMBL" id="GAA2338009.1"/>
    </source>
</evidence>
<feature type="transmembrane region" description="Helical" evidence="6">
    <location>
        <begin position="41"/>
        <end position="60"/>
    </location>
</feature>
<evidence type="ECO:0000256" key="3">
    <source>
        <dbReference type="ARBA" id="ARBA00022989"/>
    </source>
</evidence>
<dbReference type="PROSITE" id="PS51012">
    <property type="entry name" value="ABC_TM2"/>
    <property type="match status" value="1"/>
</dbReference>
<gene>
    <name evidence="8" type="ORF">GCM10010170_019420</name>
</gene>
<feature type="transmembrane region" description="Helical" evidence="6">
    <location>
        <begin position="190"/>
        <end position="213"/>
    </location>
</feature>
<keyword evidence="5" id="KW-0046">Antibiotic resistance</keyword>